<accession>A0A559IYL8</accession>
<comment type="caution">
    <text evidence="5">The sequence shown here is derived from an EMBL/GenBank/DDBJ whole genome shotgun (WGS) entry which is preliminary data.</text>
</comment>
<protein>
    <submittedName>
        <fullName evidence="5">3-oxoacid CoA-transferase</fullName>
    </submittedName>
</protein>
<keyword evidence="2 3" id="KW-0808">Transferase</keyword>
<evidence type="ECO:0000256" key="1">
    <source>
        <dbReference type="ARBA" id="ARBA00007154"/>
    </source>
</evidence>
<dbReference type="AlphaFoldDB" id="A0A559IYL8"/>
<evidence type="ECO:0000313" key="6">
    <source>
        <dbReference type="Proteomes" id="UP000318102"/>
    </source>
</evidence>
<evidence type="ECO:0000256" key="3">
    <source>
        <dbReference type="PIRNR" id="PIRNR000858"/>
    </source>
</evidence>
<dbReference type="Gene3D" id="3.40.1080.10">
    <property type="entry name" value="Glutaconate Coenzyme A-transferase"/>
    <property type="match status" value="2"/>
</dbReference>
<dbReference type="PANTHER" id="PTHR43293">
    <property type="entry name" value="ACETATE COA-TRANSFERASE YDIF"/>
    <property type="match status" value="1"/>
</dbReference>
<dbReference type="GO" id="GO:0046952">
    <property type="term" value="P:ketone body catabolic process"/>
    <property type="evidence" value="ECO:0007669"/>
    <property type="project" value="InterPro"/>
</dbReference>
<dbReference type="PIRSF" id="PIRSF000858">
    <property type="entry name" value="SCOT-t"/>
    <property type="match status" value="1"/>
</dbReference>
<proteinExistence type="inferred from homology"/>
<evidence type="ECO:0000256" key="2">
    <source>
        <dbReference type="ARBA" id="ARBA00022679"/>
    </source>
</evidence>
<keyword evidence="6" id="KW-1185">Reference proteome</keyword>
<feature type="active site" description="5-glutamyl coenzyme A thioester intermediate" evidence="4">
    <location>
        <position position="327"/>
    </location>
</feature>
<dbReference type="PANTHER" id="PTHR43293:SF1">
    <property type="entry name" value="ACETATE COA-TRANSFERASE YDIF"/>
    <property type="match status" value="1"/>
</dbReference>
<reference evidence="5 6" key="1">
    <citation type="submission" date="2019-07" db="EMBL/GenBank/DDBJ databases">
        <authorList>
            <person name="Kim J."/>
        </authorList>
    </citation>
    <scope>NUCLEOTIDE SEQUENCE [LARGE SCALE GENOMIC DNA]</scope>
    <source>
        <strain evidence="5 6">N4</strain>
    </source>
</reference>
<sequence length="542" mass="59003">MKRQVRVLSAEQAAAMIPDDAVLGIGGFIGAGVAEEIHDAVERRFVTTGKPEQLTLLYAAGIGDGQTRGLNHYAHERLIKRVIGGHWGMAPKLQPLVAENKIEAYNLPQGVIAQLFREGAAGRPLLVTHVGLGTFVDPDLQGGKLNDRTKDDIVTKISVEGKPYLAYQAPRLTAAILKGTESDEAGNISFAKEPLTLDVLSMAINAKNNGGIVIVQVERIVKNGTIDPKSVKIPYIFVDAVVVVRDMANHMQTFGTMHNEAFIRSDIVVQPIEADYPLNERKMIARRAAMVLNSDKRVLNYGIGIPEVIAEVLKEEGQDGWFVPTIEPGVFGGRPVGGLDFGCAIVPDAIIDQSIMFDFYDGGGIDAAFLGMAQCDRQGNINVSQFGPKIAGCGGFINITQNAREMVFCGTFTAGGLKVKAEDGKLVIVQEGRAKKFIQSVEQITFSGEVAQMYKQRVLYVTERAVFELKEEGLTLIEVAPGIDLERDIFAQMEFRPHIAEPLRWMDVRIFCDQRMGLVFGTIKDLGGAEEKGTTADVSVVM</sequence>
<dbReference type="GO" id="GO:0008410">
    <property type="term" value="F:CoA-transferase activity"/>
    <property type="evidence" value="ECO:0007669"/>
    <property type="project" value="InterPro"/>
</dbReference>
<dbReference type="RefSeq" id="WP_144988482.1">
    <property type="nucleotide sequence ID" value="NZ_VNJK01000001.1"/>
</dbReference>
<dbReference type="InterPro" id="IPR037171">
    <property type="entry name" value="NagB/RpiA_transferase-like"/>
</dbReference>
<evidence type="ECO:0000313" key="5">
    <source>
        <dbReference type="EMBL" id="TVX92733.1"/>
    </source>
</evidence>
<dbReference type="Pfam" id="PF01144">
    <property type="entry name" value="CoA_trans"/>
    <property type="match status" value="1"/>
</dbReference>
<dbReference type="OrthoDB" id="9805230at2"/>
<evidence type="ECO:0000256" key="4">
    <source>
        <dbReference type="PIRSR" id="PIRSR000858-1"/>
    </source>
</evidence>
<dbReference type="InterPro" id="IPR014388">
    <property type="entry name" value="3-oxoacid_CoA-transferase"/>
</dbReference>
<comment type="similarity">
    <text evidence="1 3">Belongs to the 3-oxoacid CoA-transferase family.</text>
</comment>
<organism evidence="5 6">
    <name type="scientific">Paenibacillus agilis</name>
    <dbReference type="NCBI Taxonomy" id="3020863"/>
    <lineage>
        <taxon>Bacteria</taxon>
        <taxon>Bacillati</taxon>
        <taxon>Bacillota</taxon>
        <taxon>Bacilli</taxon>
        <taxon>Bacillales</taxon>
        <taxon>Paenibacillaceae</taxon>
        <taxon>Paenibacillus</taxon>
    </lineage>
</organism>
<dbReference type="Proteomes" id="UP000318102">
    <property type="component" value="Unassembled WGS sequence"/>
</dbReference>
<name>A0A559IYL8_9BACL</name>
<dbReference type="SUPFAM" id="SSF100950">
    <property type="entry name" value="NagB/RpiA/CoA transferase-like"/>
    <property type="match status" value="2"/>
</dbReference>
<gene>
    <name evidence="5" type="ORF">FPZ44_06515</name>
</gene>
<dbReference type="EMBL" id="VNJK01000001">
    <property type="protein sequence ID" value="TVX92733.1"/>
    <property type="molecule type" value="Genomic_DNA"/>
</dbReference>
<dbReference type="InterPro" id="IPR004165">
    <property type="entry name" value="CoA_trans_fam_I"/>
</dbReference>
<dbReference type="SMART" id="SM00882">
    <property type="entry name" value="CoA_trans"/>
    <property type="match status" value="2"/>
</dbReference>